<accession>A0A397P812</accession>
<protein>
    <submittedName>
        <fullName evidence="1">Uncharacterized protein</fullName>
    </submittedName>
</protein>
<organism evidence="1 2">
    <name type="scientific">Hephaestia caeni</name>
    <dbReference type="NCBI Taxonomy" id="645617"/>
    <lineage>
        <taxon>Bacteria</taxon>
        <taxon>Pseudomonadati</taxon>
        <taxon>Pseudomonadota</taxon>
        <taxon>Alphaproteobacteria</taxon>
        <taxon>Sphingomonadales</taxon>
        <taxon>Sphingomonadaceae</taxon>
        <taxon>Hephaestia</taxon>
    </lineage>
</organism>
<proteinExistence type="predicted"/>
<dbReference type="AlphaFoldDB" id="A0A397P812"/>
<evidence type="ECO:0000313" key="1">
    <source>
        <dbReference type="EMBL" id="RIA45696.1"/>
    </source>
</evidence>
<keyword evidence="2" id="KW-1185">Reference proteome</keyword>
<sequence length="123" mass="13102">MLIFAIMAAMAGAQDVPRPEPAATPVMGPVLAPAPLPSEPVLLNVAERALECRAAPDSDIVVCADRDDERFRLRPLPVKEAATPLRAEATLFGTATASADVESEALQQGLISKRLMLRLTLPF</sequence>
<dbReference type="Proteomes" id="UP000266568">
    <property type="component" value="Unassembled WGS sequence"/>
</dbReference>
<reference evidence="1 2" key="1">
    <citation type="submission" date="2018-08" db="EMBL/GenBank/DDBJ databases">
        <title>Genomic Encyclopedia of Type Strains, Phase IV (KMG-IV): sequencing the most valuable type-strain genomes for metagenomic binning, comparative biology and taxonomic classification.</title>
        <authorList>
            <person name="Goeker M."/>
        </authorList>
    </citation>
    <scope>NUCLEOTIDE SEQUENCE [LARGE SCALE GENOMIC DNA]</scope>
    <source>
        <strain evidence="1 2">DSM 25527</strain>
    </source>
</reference>
<dbReference type="RefSeq" id="WP_119034209.1">
    <property type="nucleotide sequence ID" value="NZ_QXDC01000002.1"/>
</dbReference>
<dbReference type="OrthoDB" id="7580992at2"/>
<comment type="caution">
    <text evidence="1">The sequence shown here is derived from an EMBL/GenBank/DDBJ whole genome shotgun (WGS) entry which is preliminary data.</text>
</comment>
<name>A0A397P812_9SPHN</name>
<gene>
    <name evidence="1" type="ORF">DFR49_0221</name>
</gene>
<dbReference type="EMBL" id="QXDC01000002">
    <property type="protein sequence ID" value="RIA45696.1"/>
    <property type="molecule type" value="Genomic_DNA"/>
</dbReference>
<evidence type="ECO:0000313" key="2">
    <source>
        <dbReference type="Proteomes" id="UP000266568"/>
    </source>
</evidence>